<sequence length="196" mass="22184">MHIVNLIDPPAWPAPCGDQARVLIADALKLLDRDRHAALTYLGQAHRIIDRELEAVPDLVEPRPPRARGARLTGWRIRRLAEFIDANIERTIQVGELASVIRVSTSQLRRCFNVTFALTPSHFIMRQRLERARQMMLTADDTLAQIAYACGLCDQAHLTRAFRKHYGCSPAAWRRDHRPSDRSAMGRWQASGQAAS</sequence>
<name>B0SVP9_CAUSK</name>
<keyword evidence="3" id="KW-0804">Transcription</keyword>
<feature type="domain" description="HTH araC/xylS-type" evidence="5">
    <location>
        <begin position="78"/>
        <end position="176"/>
    </location>
</feature>
<evidence type="ECO:0000313" key="6">
    <source>
        <dbReference type="EMBL" id="ABZ71517.1"/>
    </source>
</evidence>
<evidence type="ECO:0000256" key="4">
    <source>
        <dbReference type="SAM" id="MobiDB-lite"/>
    </source>
</evidence>
<dbReference type="InterPro" id="IPR018060">
    <property type="entry name" value="HTH_AraC"/>
</dbReference>
<dbReference type="PANTHER" id="PTHR46796:SF6">
    <property type="entry name" value="ARAC SUBFAMILY"/>
    <property type="match status" value="1"/>
</dbReference>
<reference evidence="6" key="1">
    <citation type="submission" date="2008-01" db="EMBL/GenBank/DDBJ databases">
        <title>Complete sequence of chromosome of Caulobacter sp. K31.</title>
        <authorList>
            <consortium name="US DOE Joint Genome Institute"/>
            <person name="Copeland A."/>
            <person name="Lucas S."/>
            <person name="Lapidus A."/>
            <person name="Barry K."/>
            <person name="Glavina del Rio T."/>
            <person name="Dalin E."/>
            <person name="Tice H."/>
            <person name="Pitluck S."/>
            <person name="Bruce D."/>
            <person name="Goodwin L."/>
            <person name="Thompson L.S."/>
            <person name="Brettin T."/>
            <person name="Detter J.C."/>
            <person name="Han C."/>
            <person name="Schmutz J."/>
            <person name="Larimer F."/>
            <person name="Land M."/>
            <person name="Hauser L."/>
            <person name="Kyrpides N."/>
            <person name="Kim E."/>
            <person name="Stephens C."/>
            <person name="Richardson P."/>
        </authorList>
    </citation>
    <scope>NUCLEOTIDE SEQUENCE [LARGE SCALE GENOMIC DNA]</scope>
    <source>
        <strain evidence="6">K31</strain>
    </source>
</reference>
<dbReference type="OrthoDB" id="7210843at2"/>
<dbReference type="PROSITE" id="PS00041">
    <property type="entry name" value="HTH_ARAC_FAMILY_1"/>
    <property type="match status" value="1"/>
</dbReference>
<dbReference type="Gene3D" id="1.10.10.60">
    <property type="entry name" value="Homeodomain-like"/>
    <property type="match status" value="1"/>
</dbReference>
<keyword evidence="1" id="KW-0805">Transcription regulation</keyword>
<dbReference type="SMART" id="SM00342">
    <property type="entry name" value="HTH_ARAC"/>
    <property type="match status" value="1"/>
</dbReference>
<evidence type="ECO:0000256" key="2">
    <source>
        <dbReference type="ARBA" id="ARBA00023125"/>
    </source>
</evidence>
<dbReference type="AlphaFoldDB" id="B0SVP9"/>
<dbReference type="EMBL" id="CP000927">
    <property type="protein sequence ID" value="ABZ71517.1"/>
    <property type="molecule type" value="Genomic_DNA"/>
</dbReference>
<dbReference type="eggNOG" id="COG2207">
    <property type="taxonomic scope" value="Bacteria"/>
</dbReference>
<dbReference type="STRING" id="366602.Caul_2390"/>
<keyword evidence="2" id="KW-0238">DNA-binding</keyword>
<dbReference type="InterPro" id="IPR018062">
    <property type="entry name" value="HTH_AraC-typ_CS"/>
</dbReference>
<evidence type="ECO:0000256" key="1">
    <source>
        <dbReference type="ARBA" id="ARBA00023015"/>
    </source>
</evidence>
<dbReference type="InterPro" id="IPR009057">
    <property type="entry name" value="Homeodomain-like_sf"/>
</dbReference>
<dbReference type="GO" id="GO:0043565">
    <property type="term" value="F:sequence-specific DNA binding"/>
    <property type="evidence" value="ECO:0007669"/>
    <property type="project" value="InterPro"/>
</dbReference>
<dbReference type="PROSITE" id="PS01124">
    <property type="entry name" value="HTH_ARAC_FAMILY_2"/>
    <property type="match status" value="1"/>
</dbReference>
<evidence type="ECO:0000256" key="3">
    <source>
        <dbReference type="ARBA" id="ARBA00023163"/>
    </source>
</evidence>
<evidence type="ECO:0000259" key="5">
    <source>
        <dbReference type="PROSITE" id="PS01124"/>
    </source>
</evidence>
<organism evidence="6">
    <name type="scientific">Caulobacter sp. (strain K31)</name>
    <dbReference type="NCBI Taxonomy" id="366602"/>
    <lineage>
        <taxon>Bacteria</taxon>
        <taxon>Pseudomonadati</taxon>
        <taxon>Pseudomonadota</taxon>
        <taxon>Alphaproteobacteria</taxon>
        <taxon>Caulobacterales</taxon>
        <taxon>Caulobacteraceae</taxon>
        <taxon>Caulobacter</taxon>
    </lineage>
</organism>
<dbReference type="GO" id="GO:0003700">
    <property type="term" value="F:DNA-binding transcription factor activity"/>
    <property type="evidence" value="ECO:0007669"/>
    <property type="project" value="InterPro"/>
</dbReference>
<gene>
    <name evidence="6" type="ordered locus">Caul_2390</name>
</gene>
<dbReference type="KEGG" id="cak:Caul_2390"/>
<protein>
    <submittedName>
        <fullName evidence="6">Transcriptional regulator, AraC family</fullName>
    </submittedName>
</protein>
<proteinExistence type="predicted"/>
<dbReference type="HOGENOM" id="CLU_000445_81_5_5"/>
<dbReference type="SUPFAM" id="SSF46689">
    <property type="entry name" value="Homeodomain-like"/>
    <property type="match status" value="2"/>
</dbReference>
<accession>B0SVP9</accession>
<dbReference type="PANTHER" id="PTHR46796">
    <property type="entry name" value="HTH-TYPE TRANSCRIPTIONAL ACTIVATOR RHAS-RELATED"/>
    <property type="match status" value="1"/>
</dbReference>
<dbReference type="InterPro" id="IPR050204">
    <property type="entry name" value="AraC_XylS_family_regulators"/>
</dbReference>
<dbReference type="Pfam" id="PF12833">
    <property type="entry name" value="HTH_18"/>
    <property type="match status" value="1"/>
</dbReference>
<feature type="region of interest" description="Disordered" evidence="4">
    <location>
        <begin position="175"/>
        <end position="196"/>
    </location>
</feature>